<evidence type="ECO:0000256" key="2">
    <source>
        <dbReference type="ARBA" id="ARBA00022475"/>
    </source>
</evidence>
<evidence type="ECO:0000256" key="4">
    <source>
        <dbReference type="ARBA" id="ARBA00022989"/>
    </source>
</evidence>
<evidence type="ECO:0000313" key="10">
    <source>
        <dbReference type="EMBL" id="AKQ03323.1"/>
    </source>
</evidence>
<protein>
    <recommendedName>
        <fullName evidence="11">ABC transporter permease</fullName>
    </recommendedName>
</protein>
<evidence type="ECO:0000256" key="5">
    <source>
        <dbReference type="ARBA" id="ARBA00023136"/>
    </source>
</evidence>
<dbReference type="Pfam" id="PF02687">
    <property type="entry name" value="FtsX"/>
    <property type="match status" value="1"/>
</dbReference>
<evidence type="ECO:0000256" key="7">
    <source>
        <dbReference type="SAM" id="Phobius"/>
    </source>
</evidence>
<feature type="transmembrane region" description="Helical" evidence="7">
    <location>
        <begin position="12"/>
        <end position="33"/>
    </location>
</feature>
<evidence type="ECO:0000259" key="8">
    <source>
        <dbReference type="Pfam" id="PF02687"/>
    </source>
</evidence>
<proteinExistence type="inferred from homology"/>
<dbReference type="InterPro" id="IPR003838">
    <property type="entry name" value="ABC3_permease_C"/>
</dbReference>
<keyword evidence="3 7" id="KW-0812">Transmembrane</keyword>
<name>A0A0H4T6D3_9ARCH</name>
<feature type="transmembrane region" description="Helical" evidence="7">
    <location>
        <begin position="255"/>
        <end position="280"/>
    </location>
</feature>
<comment type="subcellular location">
    <subcellularLocation>
        <location evidence="1">Cell membrane</location>
        <topology evidence="1">Multi-pass membrane protein</topology>
    </subcellularLocation>
</comment>
<dbReference type="EMBL" id="KT007010">
    <property type="protein sequence ID" value="AKQ03323.1"/>
    <property type="molecule type" value="Genomic_DNA"/>
</dbReference>
<reference evidence="10" key="1">
    <citation type="journal article" date="2015" name="ISME J.">
        <title>Aquifer environment selects for microbial species cohorts in sediment and groundwater.</title>
        <authorList>
            <person name="Hug L.A."/>
            <person name="Thomas B.C."/>
            <person name="Brown C.T."/>
            <person name="Frischkorn K.R."/>
            <person name="Williams K.H."/>
            <person name="Tringe S.G."/>
            <person name="Banfield J.F."/>
        </authorList>
    </citation>
    <scope>NUCLEOTIDE SEQUENCE</scope>
</reference>
<evidence type="ECO:0000256" key="1">
    <source>
        <dbReference type="ARBA" id="ARBA00004651"/>
    </source>
</evidence>
<feature type="domain" description="ABC3 transporter permease C-terminal" evidence="8">
    <location>
        <begin position="263"/>
        <end position="380"/>
    </location>
</feature>
<feature type="transmembrane region" description="Helical" evidence="7">
    <location>
        <begin position="301"/>
        <end position="330"/>
    </location>
</feature>
<accession>A0A0H4T6D3</accession>
<evidence type="ECO:0000256" key="6">
    <source>
        <dbReference type="ARBA" id="ARBA00038076"/>
    </source>
</evidence>
<feature type="domain" description="MacB-like periplasmic core" evidence="9">
    <location>
        <begin position="13"/>
        <end position="226"/>
    </location>
</feature>
<keyword evidence="5 7" id="KW-0472">Membrane</keyword>
<sequence length="387" mass="42436">MAINSIRHRKLRSWLTVIGIIIGVAAIISLVTVSRSLESTIESQFEQFGANRILISPKGFQGPGTSSEGLTTQDLETVEKISGFKYVIPGLFISTEVRHKDEVEFTLIASVPAENFEEFFLDSGIELQEGRFIEEGDKFEAVVGSRVIEDMFDSPLKLGSKIEIKGEEFKIVGVLKEIGNSQDDNQINIPLETAREIFNKPDDVDVIVAQVKVADDIPLLQEKIERELEDERDDTNFQVVTATQILEQINEVLGIIQFVLVGIAAISLIVGGIGIMNSMYTSVLERTKDIGIMKAIGAKNLDIFEIFLIESGLIGLVGGFFGTILGSVIALVIGEFSKNAGFLLNIKIEFLVLVFGLFFAFVAGMLSGVLPAMQAARLKPADALRYE</sequence>
<feature type="transmembrane region" description="Helical" evidence="7">
    <location>
        <begin position="350"/>
        <end position="370"/>
    </location>
</feature>
<keyword evidence="2" id="KW-1003">Cell membrane</keyword>
<dbReference type="AlphaFoldDB" id="A0A0H4T6D3"/>
<evidence type="ECO:0000256" key="3">
    <source>
        <dbReference type="ARBA" id="ARBA00022692"/>
    </source>
</evidence>
<dbReference type="InterPro" id="IPR025857">
    <property type="entry name" value="MacB_PCD"/>
</dbReference>
<dbReference type="PANTHER" id="PTHR30572">
    <property type="entry name" value="MEMBRANE COMPONENT OF TRANSPORTER-RELATED"/>
    <property type="match status" value="1"/>
</dbReference>
<evidence type="ECO:0008006" key="11">
    <source>
        <dbReference type="Google" id="ProtNLM"/>
    </source>
</evidence>
<dbReference type="PANTHER" id="PTHR30572:SF4">
    <property type="entry name" value="ABC TRANSPORTER PERMEASE YTRF"/>
    <property type="match status" value="1"/>
</dbReference>
<comment type="similarity">
    <text evidence="6">Belongs to the ABC-4 integral membrane protein family.</text>
</comment>
<organism evidence="10">
    <name type="scientific">uncultured archaeon Rifle_16ft_4_minimus_37913</name>
    <dbReference type="NCBI Taxonomy" id="1665152"/>
    <lineage>
        <taxon>Archaea</taxon>
        <taxon>environmental samples</taxon>
    </lineage>
</organism>
<dbReference type="GO" id="GO:0005886">
    <property type="term" value="C:plasma membrane"/>
    <property type="evidence" value="ECO:0007669"/>
    <property type="project" value="UniProtKB-SubCell"/>
</dbReference>
<dbReference type="InterPro" id="IPR050250">
    <property type="entry name" value="Macrolide_Exporter_MacB"/>
</dbReference>
<dbReference type="Pfam" id="PF12704">
    <property type="entry name" value="MacB_PCD"/>
    <property type="match status" value="1"/>
</dbReference>
<keyword evidence="4 7" id="KW-1133">Transmembrane helix</keyword>
<evidence type="ECO:0000259" key="9">
    <source>
        <dbReference type="Pfam" id="PF12704"/>
    </source>
</evidence>
<dbReference type="GO" id="GO:0022857">
    <property type="term" value="F:transmembrane transporter activity"/>
    <property type="evidence" value="ECO:0007669"/>
    <property type="project" value="TreeGrafter"/>
</dbReference>